<evidence type="ECO:0000313" key="3">
    <source>
        <dbReference type="Proteomes" id="UP000708208"/>
    </source>
</evidence>
<organism evidence="2 3">
    <name type="scientific">Allacma fusca</name>
    <dbReference type="NCBI Taxonomy" id="39272"/>
    <lineage>
        <taxon>Eukaryota</taxon>
        <taxon>Metazoa</taxon>
        <taxon>Ecdysozoa</taxon>
        <taxon>Arthropoda</taxon>
        <taxon>Hexapoda</taxon>
        <taxon>Collembola</taxon>
        <taxon>Symphypleona</taxon>
        <taxon>Sminthuridae</taxon>
        <taxon>Allacma</taxon>
    </lineage>
</organism>
<dbReference type="AlphaFoldDB" id="A0A8J2LE79"/>
<proteinExistence type="predicted"/>
<name>A0A8J2LE79_9HEXA</name>
<keyword evidence="3" id="KW-1185">Reference proteome</keyword>
<protein>
    <submittedName>
        <fullName evidence="2">Uncharacterized protein</fullName>
    </submittedName>
</protein>
<feature type="non-terminal residue" evidence="2">
    <location>
        <position position="1"/>
    </location>
</feature>
<keyword evidence="1" id="KW-0472">Membrane</keyword>
<comment type="caution">
    <text evidence="2">The sequence shown here is derived from an EMBL/GenBank/DDBJ whole genome shotgun (WGS) entry which is preliminary data.</text>
</comment>
<sequence length="55" mass="6167">SLMSSEVKEDPCNGLRIYEAELRYDAGLYALFYAVYGLLEIIASMLMASSLNDKK</sequence>
<gene>
    <name evidence="2" type="ORF">AFUS01_LOCUS40366</name>
</gene>
<evidence type="ECO:0000256" key="1">
    <source>
        <dbReference type="SAM" id="Phobius"/>
    </source>
</evidence>
<keyword evidence="1" id="KW-0812">Transmembrane</keyword>
<evidence type="ECO:0000313" key="2">
    <source>
        <dbReference type="EMBL" id="CAG7830569.1"/>
    </source>
</evidence>
<dbReference type="EMBL" id="CAJVCH010556562">
    <property type="protein sequence ID" value="CAG7830569.1"/>
    <property type="molecule type" value="Genomic_DNA"/>
</dbReference>
<keyword evidence="1" id="KW-1133">Transmembrane helix</keyword>
<feature type="non-terminal residue" evidence="2">
    <location>
        <position position="55"/>
    </location>
</feature>
<reference evidence="2" key="1">
    <citation type="submission" date="2021-06" db="EMBL/GenBank/DDBJ databases">
        <authorList>
            <person name="Hodson N. C."/>
            <person name="Mongue J. A."/>
            <person name="Jaron S. K."/>
        </authorList>
    </citation>
    <scope>NUCLEOTIDE SEQUENCE</scope>
</reference>
<dbReference type="Proteomes" id="UP000708208">
    <property type="component" value="Unassembled WGS sequence"/>
</dbReference>
<accession>A0A8J2LE79</accession>
<feature type="transmembrane region" description="Helical" evidence="1">
    <location>
        <begin position="26"/>
        <end position="48"/>
    </location>
</feature>